<evidence type="ECO:0000313" key="5">
    <source>
        <dbReference type="Proteomes" id="UP000095285"/>
    </source>
</evidence>
<dbReference type="PANTHER" id="PTHR43286:SF1">
    <property type="entry name" value="ENDONUCLEASE III-LIKE PROTEIN 1"/>
    <property type="match status" value="1"/>
</dbReference>
<keyword evidence="4" id="KW-0326">Glycosidase</keyword>
<dbReference type="GO" id="GO:0006285">
    <property type="term" value="P:base-excision repair, AP site formation"/>
    <property type="evidence" value="ECO:0007669"/>
    <property type="project" value="TreeGrafter"/>
</dbReference>
<dbReference type="GO" id="GO:0005634">
    <property type="term" value="C:nucleus"/>
    <property type="evidence" value="ECO:0007669"/>
    <property type="project" value="TreeGrafter"/>
</dbReference>
<dbReference type="Proteomes" id="UP000095285">
    <property type="component" value="Unassembled WGS sequence"/>
</dbReference>
<evidence type="ECO:0000313" key="6">
    <source>
        <dbReference type="WBParaSite" id="EN70_11180"/>
    </source>
</evidence>
<dbReference type="WBParaSite" id="EN70_11180">
    <property type="protein sequence ID" value="EN70_11180"/>
    <property type="gene ID" value="EN70_11180"/>
</dbReference>
<evidence type="ECO:0000256" key="1">
    <source>
        <dbReference type="ARBA" id="ARBA00022763"/>
    </source>
</evidence>
<reference evidence="5" key="1">
    <citation type="submission" date="2012-04" db="EMBL/GenBank/DDBJ databases">
        <title>The Genome Sequence of Loa loa.</title>
        <authorList>
            <consortium name="The Broad Institute Genome Sequencing Platform"/>
            <consortium name="Broad Institute Genome Sequencing Center for Infectious Disease"/>
            <person name="Nutman T.B."/>
            <person name="Fink D.L."/>
            <person name="Russ C."/>
            <person name="Young S."/>
            <person name="Zeng Q."/>
            <person name="Gargeya S."/>
            <person name="Alvarado L."/>
            <person name="Berlin A."/>
            <person name="Chapman S.B."/>
            <person name="Chen Z."/>
            <person name="Freedman E."/>
            <person name="Gellesch M."/>
            <person name="Goldberg J."/>
            <person name="Griggs A."/>
            <person name="Gujja S."/>
            <person name="Heilman E.R."/>
            <person name="Heiman D."/>
            <person name="Howarth C."/>
            <person name="Mehta T."/>
            <person name="Neiman D."/>
            <person name="Pearson M."/>
            <person name="Roberts A."/>
            <person name="Saif S."/>
            <person name="Shea T."/>
            <person name="Shenoy N."/>
            <person name="Sisk P."/>
            <person name="Stolte C."/>
            <person name="Sykes S."/>
            <person name="White J."/>
            <person name="Yandava C."/>
            <person name="Haas B."/>
            <person name="Henn M.R."/>
            <person name="Nusbaum C."/>
            <person name="Birren B."/>
        </authorList>
    </citation>
    <scope>NUCLEOTIDE SEQUENCE [LARGE SCALE GENOMIC DNA]</scope>
</reference>
<evidence type="ECO:0000256" key="3">
    <source>
        <dbReference type="ARBA" id="ARBA00023204"/>
    </source>
</evidence>
<accession>A0A1I7V954</accession>
<keyword evidence="1" id="KW-0227">DNA damage</keyword>
<reference evidence="6" key="2">
    <citation type="submission" date="2016-11" db="UniProtKB">
        <authorList>
            <consortium name="WormBaseParasite"/>
        </authorList>
    </citation>
    <scope>IDENTIFICATION</scope>
</reference>
<sequence>MMAASVKKRRKVIKVVFDKEEHCSKDGYELGIAEMEELPLWKKHLENIKQMRSNWDAPVDSMGCHMLADALAEPKVFRFQTLLSLMLSSQTKDHITAAAMHVSRNSQH</sequence>
<dbReference type="PANTHER" id="PTHR43286">
    <property type="entry name" value="ENDONUCLEASE III-LIKE PROTEIN 1"/>
    <property type="match status" value="1"/>
</dbReference>
<keyword evidence="3" id="KW-0234">DNA repair</keyword>
<protein>
    <submittedName>
        <fullName evidence="6">Pentatricopeptide repeat-containing protein</fullName>
    </submittedName>
</protein>
<dbReference type="GO" id="GO:0003906">
    <property type="term" value="F:DNA-(apurinic or apyrimidinic site) endonuclease activity"/>
    <property type="evidence" value="ECO:0007669"/>
    <property type="project" value="TreeGrafter"/>
</dbReference>
<keyword evidence="5" id="KW-1185">Reference proteome</keyword>
<evidence type="ECO:0000256" key="4">
    <source>
        <dbReference type="ARBA" id="ARBA00023295"/>
    </source>
</evidence>
<dbReference type="GO" id="GO:0000703">
    <property type="term" value="F:oxidized pyrimidine nucleobase lesion DNA N-glycosylase activity"/>
    <property type="evidence" value="ECO:0007669"/>
    <property type="project" value="TreeGrafter"/>
</dbReference>
<name>A0A1I7V954_LOALO</name>
<keyword evidence="2" id="KW-0378">Hydrolase</keyword>
<evidence type="ECO:0000256" key="2">
    <source>
        <dbReference type="ARBA" id="ARBA00022801"/>
    </source>
</evidence>
<dbReference type="STRING" id="7209.A0A1I7V954"/>
<organism evidence="5 6">
    <name type="scientific">Loa loa</name>
    <name type="common">Eye worm</name>
    <name type="synonym">Filaria loa</name>
    <dbReference type="NCBI Taxonomy" id="7209"/>
    <lineage>
        <taxon>Eukaryota</taxon>
        <taxon>Metazoa</taxon>
        <taxon>Ecdysozoa</taxon>
        <taxon>Nematoda</taxon>
        <taxon>Chromadorea</taxon>
        <taxon>Rhabditida</taxon>
        <taxon>Spirurina</taxon>
        <taxon>Spiruromorpha</taxon>
        <taxon>Filarioidea</taxon>
        <taxon>Onchocercidae</taxon>
        <taxon>Loa</taxon>
    </lineage>
</organism>
<dbReference type="AlphaFoldDB" id="A0A1I7V954"/>
<proteinExistence type="predicted"/>
<dbReference type="GO" id="GO:0006289">
    <property type="term" value="P:nucleotide-excision repair"/>
    <property type="evidence" value="ECO:0007669"/>
    <property type="project" value="TreeGrafter"/>
</dbReference>